<feature type="transmembrane region" description="Helical" evidence="1">
    <location>
        <begin position="163"/>
        <end position="183"/>
    </location>
</feature>
<feature type="non-terminal residue" evidence="2">
    <location>
        <position position="186"/>
    </location>
</feature>
<comment type="caution">
    <text evidence="2">The sequence shown here is derived from an EMBL/GenBank/DDBJ whole genome shotgun (WGS) entry which is preliminary data.</text>
</comment>
<evidence type="ECO:0000313" key="2">
    <source>
        <dbReference type="EMBL" id="KAF8907659.1"/>
    </source>
</evidence>
<feature type="transmembrane region" description="Helical" evidence="1">
    <location>
        <begin position="92"/>
        <end position="119"/>
    </location>
</feature>
<keyword evidence="1" id="KW-0472">Membrane</keyword>
<keyword evidence="3" id="KW-1185">Reference proteome</keyword>
<dbReference type="EMBL" id="JADNYJ010000014">
    <property type="protein sequence ID" value="KAF8907659.1"/>
    <property type="molecule type" value="Genomic_DNA"/>
</dbReference>
<keyword evidence="1" id="KW-0812">Transmembrane</keyword>
<sequence length="186" mass="20231">MESTRVSTVFVHPAPPLAYSNQQLLKSSIGLCCVILAFSLSLFGEFSLWISPSAFILTIAHNLTILVLSNQERKGTRPVITGKRLPATATRASFICAFLLAALWCGAVAVLIVFCAFAVGNDGDAGYARVVPWFEWIFALGEVAVLIVFGVGRSESGRLFWRWGMALGSGIGSRIWSVMWMALMKP</sequence>
<reference evidence="2" key="1">
    <citation type="submission" date="2020-11" db="EMBL/GenBank/DDBJ databases">
        <authorList>
            <consortium name="DOE Joint Genome Institute"/>
            <person name="Ahrendt S."/>
            <person name="Riley R."/>
            <person name="Andreopoulos W."/>
            <person name="LaButti K."/>
            <person name="Pangilinan J."/>
            <person name="Ruiz-duenas F.J."/>
            <person name="Barrasa J.M."/>
            <person name="Sanchez-Garcia M."/>
            <person name="Camarero S."/>
            <person name="Miyauchi S."/>
            <person name="Serrano A."/>
            <person name="Linde D."/>
            <person name="Babiker R."/>
            <person name="Drula E."/>
            <person name="Ayuso-Fernandez I."/>
            <person name="Pacheco R."/>
            <person name="Padilla G."/>
            <person name="Ferreira P."/>
            <person name="Barriuso J."/>
            <person name="Kellner H."/>
            <person name="Castanera R."/>
            <person name="Alfaro M."/>
            <person name="Ramirez L."/>
            <person name="Pisabarro A.G."/>
            <person name="Kuo A."/>
            <person name="Tritt A."/>
            <person name="Lipzen A."/>
            <person name="He G."/>
            <person name="Yan M."/>
            <person name="Ng V."/>
            <person name="Cullen D."/>
            <person name="Martin F."/>
            <person name="Rosso M.-N."/>
            <person name="Henrissat B."/>
            <person name="Hibbett D."/>
            <person name="Martinez A.T."/>
            <person name="Grigoriev I.V."/>
        </authorList>
    </citation>
    <scope>NUCLEOTIDE SEQUENCE</scope>
    <source>
        <strain evidence="2">AH 44721</strain>
    </source>
</reference>
<proteinExistence type="predicted"/>
<feature type="transmembrane region" description="Helical" evidence="1">
    <location>
        <begin position="49"/>
        <end position="68"/>
    </location>
</feature>
<feature type="transmembrane region" description="Helical" evidence="1">
    <location>
        <begin position="24"/>
        <end position="43"/>
    </location>
</feature>
<protein>
    <submittedName>
        <fullName evidence="2">Uncharacterized protein</fullName>
    </submittedName>
</protein>
<evidence type="ECO:0000313" key="3">
    <source>
        <dbReference type="Proteomes" id="UP000724874"/>
    </source>
</evidence>
<dbReference type="Proteomes" id="UP000724874">
    <property type="component" value="Unassembled WGS sequence"/>
</dbReference>
<evidence type="ECO:0000256" key="1">
    <source>
        <dbReference type="SAM" id="Phobius"/>
    </source>
</evidence>
<dbReference type="OrthoDB" id="2853572at2759"/>
<name>A0A9P5TRL1_GYMJU</name>
<gene>
    <name evidence="2" type="ORF">CPB84DRAFT_1768476</name>
</gene>
<accession>A0A9P5TRL1</accession>
<organism evidence="2 3">
    <name type="scientific">Gymnopilus junonius</name>
    <name type="common">Spectacular rustgill mushroom</name>
    <name type="synonym">Gymnopilus spectabilis subsp. junonius</name>
    <dbReference type="NCBI Taxonomy" id="109634"/>
    <lineage>
        <taxon>Eukaryota</taxon>
        <taxon>Fungi</taxon>
        <taxon>Dikarya</taxon>
        <taxon>Basidiomycota</taxon>
        <taxon>Agaricomycotina</taxon>
        <taxon>Agaricomycetes</taxon>
        <taxon>Agaricomycetidae</taxon>
        <taxon>Agaricales</taxon>
        <taxon>Agaricineae</taxon>
        <taxon>Hymenogastraceae</taxon>
        <taxon>Gymnopilus</taxon>
    </lineage>
</organism>
<dbReference type="AlphaFoldDB" id="A0A9P5TRL1"/>
<keyword evidence="1" id="KW-1133">Transmembrane helix</keyword>
<feature type="transmembrane region" description="Helical" evidence="1">
    <location>
        <begin position="131"/>
        <end position="151"/>
    </location>
</feature>